<feature type="domain" description="HTH lysR-type" evidence="5">
    <location>
        <begin position="1"/>
        <end position="58"/>
    </location>
</feature>
<evidence type="ECO:0000259" key="5">
    <source>
        <dbReference type="PROSITE" id="PS50931"/>
    </source>
</evidence>
<comment type="similarity">
    <text evidence="1">Belongs to the LysR transcriptional regulatory family.</text>
</comment>
<proteinExistence type="inferred from homology"/>
<evidence type="ECO:0000256" key="2">
    <source>
        <dbReference type="ARBA" id="ARBA00023015"/>
    </source>
</evidence>
<comment type="caution">
    <text evidence="6">The sequence shown here is derived from an EMBL/GenBank/DDBJ whole genome shotgun (WGS) entry which is preliminary data.</text>
</comment>
<dbReference type="SUPFAM" id="SSF46785">
    <property type="entry name" value="Winged helix' DNA-binding domain"/>
    <property type="match status" value="1"/>
</dbReference>
<dbReference type="InterPro" id="IPR005119">
    <property type="entry name" value="LysR_subst-bd"/>
</dbReference>
<dbReference type="PRINTS" id="PR00039">
    <property type="entry name" value="HTHLYSR"/>
</dbReference>
<dbReference type="PANTHER" id="PTHR30126:SF39">
    <property type="entry name" value="HTH-TYPE TRANSCRIPTIONAL REGULATOR CYSL"/>
    <property type="match status" value="1"/>
</dbReference>
<dbReference type="InterPro" id="IPR036390">
    <property type="entry name" value="WH_DNA-bd_sf"/>
</dbReference>
<evidence type="ECO:0000256" key="1">
    <source>
        <dbReference type="ARBA" id="ARBA00009437"/>
    </source>
</evidence>
<dbReference type="Proteomes" id="UP000533598">
    <property type="component" value="Unassembled WGS sequence"/>
</dbReference>
<evidence type="ECO:0000313" key="7">
    <source>
        <dbReference type="Proteomes" id="UP000533598"/>
    </source>
</evidence>
<dbReference type="InterPro" id="IPR000847">
    <property type="entry name" value="LysR_HTH_N"/>
</dbReference>
<dbReference type="Pfam" id="PF00126">
    <property type="entry name" value="HTH_1"/>
    <property type="match status" value="1"/>
</dbReference>
<keyword evidence="4" id="KW-0804">Transcription</keyword>
<name>A0A7W7CAW7_9PSEU</name>
<dbReference type="Gene3D" id="3.40.190.10">
    <property type="entry name" value="Periplasmic binding protein-like II"/>
    <property type="match status" value="2"/>
</dbReference>
<dbReference type="PANTHER" id="PTHR30126">
    <property type="entry name" value="HTH-TYPE TRANSCRIPTIONAL REGULATOR"/>
    <property type="match status" value="1"/>
</dbReference>
<dbReference type="SUPFAM" id="SSF53850">
    <property type="entry name" value="Periplasmic binding protein-like II"/>
    <property type="match status" value="1"/>
</dbReference>
<keyword evidence="2" id="KW-0805">Transcription regulation</keyword>
<dbReference type="AlphaFoldDB" id="A0A7W7CAW7"/>
<dbReference type="InterPro" id="IPR036388">
    <property type="entry name" value="WH-like_DNA-bd_sf"/>
</dbReference>
<evidence type="ECO:0000313" key="6">
    <source>
        <dbReference type="EMBL" id="MBB4677759.1"/>
    </source>
</evidence>
<dbReference type="Gene3D" id="1.10.10.10">
    <property type="entry name" value="Winged helix-like DNA-binding domain superfamily/Winged helix DNA-binding domain"/>
    <property type="match status" value="1"/>
</dbReference>
<protein>
    <submittedName>
        <fullName evidence="6">DNA-binding transcriptional LysR family regulator</fullName>
    </submittedName>
</protein>
<dbReference type="GO" id="GO:0003700">
    <property type="term" value="F:DNA-binding transcription factor activity"/>
    <property type="evidence" value="ECO:0007669"/>
    <property type="project" value="InterPro"/>
</dbReference>
<reference evidence="6 7" key="1">
    <citation type="submission" date="2020-08" db="EMBL/GenBank/DDBJ databases">
        <title>Sequencing the genomes of 1000 actinobacteria strains.</title>
        <authorList>
            <person name="Klenk H.-P."/>
        </authorList>
    </citation>
    <scope>NUCLEOTIDE SEQUENCE [LARGE SCALE GENOMIC DNA]</scope>
    <source>
        <strain evidence="6 7">DSM 44230</strain>
    </source>
</reference>
<keyword evidence="3 6" id="KW-0238">DNA-binding</keyword>
<sequence length="297" mass="31606">MDTRLLNTFLSLSRNGNFTATASELHLAQSTVTVQIRTLEKQLGARLFDRLPGGAELTAAGRRLLRPAEDLLTAEAALRTAAGADGPPSGEVTLAATESLCAYRLPELITALRREQPRIEIHLLPAGTALGARLLHTGQAQLALTLDAAPAAELTAEPLGHEPLTLVCAPEHRLAGRTPRWSQLARESFFLLEQGCFYSDRLAHRLLAVQDAAPRLTRFGSIEAARSCVAGGLGLGLFPTIAIRDLLDSGRLLALPLPAHTEAPVLLTHDPRRSPSPATHAVATALRAHWATGGSTP</sequence>
<accession>A0A7W7CAW7</accession>
<dbReference type="CDD" id="cd05466">
    <property type="entry name" value="PBP2_LTTR_substrate"/>
    <property type="match status" value="1"/>
</dbReference>
<gene>
    <name evidence="6" type="ORF">HNR67_003877</name>
</gene>
<dbReference type="RefSeq" id="WP_185003669.1">
    <property type="nucleotide sequence ID" value="NZ_BAAAUI010000002.1"/>
</dbReference>
<evidence type="ECO:0000256" key="4">
    <source>
        <dbReference type="ARBA" id="ARBA00023163"/>
    </source>
</evidence>
<evidence type="ECO:0000256" key="3">
    <source>
        <dbReference type="ARBA" id="ARBA00023125"/>
    </source>
</evidence>
<keyword evidence="7" id="KW-1185">Reference proteome</keyword>
<dbReference type="PROSITE" id="PS50931">
    <property type="entry name" value="HTH_LYSR"/>
    <property type="match status" value="1"/>
</dbReference>
<dbReference type="Pfam" id="PF03466">
    <property type="entry name" value="LysR_substrate"/>
    <property type="match status" value="1"/>
</dbReference>
<dbReference type="EMBL" id="JACHMH010000001">
    <property type="protein sequence ID" value="MBB4677759.1"/>
    <property type="molecule type" value="Genomic_DNA"/>
</dbReference>
<dbReference type="GO" id="GO:0000976">
    <property type="term" value="F:transcription cis-regulatory region binding"/>
    <property type="evidence" value="ECO:0007669"/>
    <property type="project" value="TreeGrafter"/>
</dbReference>
<organism evidence="6 7">
    <name type="scientific">Crossiella cryophila</name>
    <dbReference type="NCBI Taxonomy" id="43355"/>
    <lineage>
        <taxon>Bacteria</taxon>
        <taxon>Bacillati</taxon>
        <taxon>Actinomycetota</taxon>
        <taxon>Actinomycetes</taxon>
        <taxon>Pseudonocardiales</taxon>
        <taxon>Pseudonocardiaceae</taxon>
        <taxon>Crossiella</taxon>
    </lineage>
</organism>